<dbReference type="InParanoid" id="A0A078BA40"/>
<proteinExistence type="predicted"/>
<evidence type="ECO:0000313" key="1">
    <source>
        <dbReference type="EMBL" id="CDW91289.1"/>
    </source>
</evidence>
<dbReference type="EMBL" id="CCKQ01019269">
    <property type="protein sequence ID" value="CDW91289.1"/>
    <property type="molecule type" value="Genomic_DNA"/>
</dbReference>
<keyword evidence="2" id="KW-1185">Reference proteome</keyword>
<reference evidence="1 2" key="1">
    <citation type="submission" date="2014-06" db="EMBL/GenBank/DDBJ databases">
        <authorList>
            <person name="Swart Estienne"/>
        </authorList>
    </citation>
    <scope>NUCLEOTIDE SEQUENCE [LARGE SCALE GENOMIC DNA]</scope>
    <source>
        <strain evidence="1 2">130c</strain>
    </source>
</reference>
<name>A0A078BA40_STYLE</name>
<evidence type="ECO:0000313" key="2">
    <source>
        <dbReference type="Proteomes" id="UP000039865"/>
    </source>
</evidence>
<organism evidence="1 2">
    <name type="scientific">Stylonychia lemnae</name>
    <name type="common">Ciliate</name>
    <dbReference type="NCBI Taxonomy" id="5949"/>
    <lineage>
        <taxon>Eukaryota</taxon>
        <taxon>Sar</taxon>
        <taxon>Alveolata</taxon>
        <taxon>Ciliophora</taxon>
        <taxon>Intramacronucleata</taxon>
        <taxon>Spirotrichea</taxon>
        <taxon>Stichotrichia</taxon>
        <taxon>Sporadotrichida</taxon>
        <taxon>Oxytrichidae</taxon>
        <taxon>Stylonychinae</taxon>
        <taxon>Stylonychia</taxon>
    </lineage>
</organism>
<dbReference type="AlphaFoldDB" id="A0A078BA40"/>
<dbReference type="Proteomes" id="UP000039865">
    <property type="component" value="Unassembled WGS sequence"/>
</dbReference>
<protein>
    <submittedName>
        <fullName evidence="1">Uncharacterized protein</fullName>
    </submittedName>
</protein>
<sequence>MKSVMKQGIKQKLNLDFKFAQDIKLENLQLLMQKTQFLYIDLKVNNIMVLNSISQYIKDNSNIQIRSLILEQEDNDVTQQNNKYFENHVLRFIKASKVHHLKIKSDIYDLQKIIELLNKQKSITSLSIDFKKINELENQELTDDQLEEVNKIGFLNKTLMQKSSMNSKNEFQKQGQVYGSLPKTISQLKIINLNEQNIAFLEALLKNHQQRLSITFKNCNFSMIQSCQNILRNLSINIFKIYYSKSKYIDKQDNDQNDQLEFDDDQSSLNFPLVEDLVETIQLQDLNYRVLKMNVIKFKHDLDYSVVIQLLKYLRISFSINKFISIKSNQNSIQKGQNETSISNIIQEFHIKNIEIDAIKRKDNVIINNDYATVQDEQSIIQQISKPIERFNLVNLLKLRVRDLNDISTGFLNQIPRLQHFSFKNQVSKQEFLQLLNQLNKSQLKEIEYNYFKSYDELDQIQEDDLERLILSQIQDFNKLQSISANFIEPYEIDNGKVYSVIEDIQRFFGMNIPNLKHLELNFTPTSKFETLLGQFSQGMVTQQRQPRGRGRWNIGNNLYSIEDSKIYKYIRLKVIQGERSLQAEKKEIFVNFMKVIKYLNQTKLPKTLAINGIEVMINDEVCEDLSKIDNHLIKYTTNKQDFKTLYEFMKKIKFRY</sequence>
<accession>A0A078BA40</accession>
<gene>
    <name evidence="1" type="primary">Contig12137.g12972</name>
    <name evidence="1" type="ORF">STYLEM_20443</name>
</gene>